<dbReference type="PROSITE" id="PS51257">
    <property type="entry name" value="PROKAR_LIPOPROTEIN"/>
    <property type="match status" value="1"/>
</dbReference>
<name>A0A1Z8B997_9FLAO</name>
<evidence type="ECO:0000313" key="2">
    <source>
        <dbReference type="Proteomes" id="UP000196102"/>
    </source>
</evidence>
<reference evidence="2" key="1">
    <citation type="journal article" date="2017" name="Proc. Natl. Acad. Sci. U.S.A.">
        <title>Simulation of Deepwater Horizon oil plume reveals substrate specialization within a complex community of hydrocarbon-degraders.</title>
        <authorList>
            <person name="Hu P."/>
            <person name="Dubinsky E.A."/>
            <person name="Probst A.J."/>
            <person name="Wang J."/>
            <person name="Sieber C.M.K."/>
            <person name="Tom L.M."/>
            <person name="Gardinali P."/>
            <person name="Banfield J.F."/>
            <person name="Atlas R.M."/>
            <person name="Andersen G.L."/>
        </authorList>
    </citation>
    <scope>NUCLEOTIDE SEQUENCE [LARGE SCALE GENOMIC DNA]</scope>
</reference>
<dbReference type="AlphaFoldDB" id="A0A1Z8B997"/>
<sequence>MKIFTILFFLFILSCKTENSVHQPQSYQEKTEQLSYEQKVYQLLNDATRYNEKSPIKTKNAFIYKHNTLIQSEKYLNSKIFKYLLSSANCGSNSFSKEQKDNLELWKNDFESFNQYFDQKYVTNSRLEFISKDSELDNEDRFITEVTAIFFNQDKAIMIMNYKNVLFSARLYVKENGIYSGKCTVFDPPSADE</sequence>
<dbReference type="Proteomes" id="UP000196102">
    <property type="component" value="Unassembled WGS sequence"/>
</dbReference>
<evidence type="ECO:0000313" key="1">
    <source>
        <dbReference type="EMBL" id="OUS19058.1"/>
    </source>
</evidence>
<accession>A0A1Z8B997</accession>
<dbReference type="RefSeq" id="WP_303685875.1">
    <property type="nucleotide sequence ID" value="NZ_CAJXYO010000006.1"/>
</dbReference>
<protein>
    <recommendedName>
        <fullName evidence="3">Lipoprotein</fullName>
    </recommendedName>
</protein>
<proteinExistence type="predicted"/>
<gene>
    <name evidence="1" type="ORF">A9Q93_02840</name>
</gene>
<dbReference type="EMBL" id="MAAX01000048">
    <property type="protein sequence ID" value="OUS19058.1"/>
    <property type="molecule type" value="Genomic_DNA"/>
</dbReference>
<organism evidence="1 2">
    <name type="scientific">Nonlabens dokdonensis</name>
    <dbReference type="NCBI Taxonomy" id="328515"/>
    <lineage>
        <taxon>Bacteria</taxon>
        <taxon>Pseudomonadati</taxon>
        <taxon>Bacteroidota</taxon>
        <taxon>Flavobacteriia</taxon>
        <taxon>Flavobacteriales</taxon>
        <taxon>Flavobacteriaceae</taxon>
        <taxon>Nonlabens</taxon>
    </lineage>
</organism>
<evidence type="ECO:0008006" key="3">
    <source>
        <dbReference type="Google" id="ProtNLM"/>
    </source>
</evidence>
<comment type="caution">
    <text evidence="1">The sequence shown here is derived from an EMBL/GenBank/DDBJ whole genome shotgun (WGS) entry which is preliminary data.</text>
</comment>